<dbReference type="Gene3D" id="3.80.10.10">
    <property type="entry name" value="Ribonuclease Inhibitor"/>
    <property type="match status" value="1"/>
</dbReference>
<dbReference type="SUPFAM" id="SSF52047">
    <property type="entry name" value="RNI-like"/>
    <property type="match status" value="1"/>
</dbReference>
<dbReference type="OrthoDB" id="3240611at2759"/>
<accession>J0CS69</accession>
<feature type="non-terminal residue" evidence="1">
    <location>
        <position position="1"/>
    </location>
</feature>
<reference evidence="2" key="1">
    <citation type="journal article" date="2012" name="Science">
        <title>The Paleozoic origin of enzymatic lignin decomposition reconstructed from 31 fungal genomes.</title>
        <authorList>
            <person name="Floudas D."/>
            <person name="Binder M."/>
            <person name="Riley R."/>
            <person name="Barry K."/>
            <person name="Blanchette R.A."/>
            <person name="Henrissat B."/>
            <person name="Martinez A.T."/>
            <person name="Otillar R."/>
            <person name="Spatafora J.W."/>
            <person name="Yadav J.S."/>
            <person name="Aerts A."/>
            <person name="Benoit I."/>
            <person name="Boyd A."/>
            <person name="Carlson A."/>
            <person name="Copeland A."/>
            <person name="Coutinho P.M."/>
            <person name="de Vries R.P."/>
            <person name="Ferreira P."/>
            <person name="Findley K."/>
            <person name="Foster B."/>
            <person name="Gaskell J."/>
            <person name="Glotzer D."/>
            <person name="Gorecki P."/>
            <person name="Heitman J."/>
            <person name="Hesse C."/>
            <person name="Hori C."/>
            <person name="Igarashi K."/>
            <person name="Jurgens J.A."/>
            <person name="Kallen N."/>
            <person name="Kersten P."/>
            <person name="Kohler A."/>
            <person name="Kuees U."/>
            <person name="Kumar T.K.A."/>
            <person name="Kuo A."/>
            <person name="LaButti K."/>
            <person name="Larrondo L.F."/>
            <person name="Lindquist E."/>
            <person name="Ling A."/>
            <person name="Lombard V."/>
            <person name="Lucas S."/>
            <person name="Lundell T."/>
            <person name="Martin R."/>
            <person name="McLaughlin D.J."/>
            <person name="Morgenstern I."/>
            <person name="Morin E."/>
            <person name="Murat C."/>
            <person name="Nagy L.G."/>
            <person name="Nolan M."/>
            <person name="Ohm R.A."/>
            <person name="Patyshakuliyeva A."/>
            <person name="Rokas A."/>
            <person name="Ruiz-Duenas F.J."/>
            <person name="Sabat G."/>
            <person name="Salamov A."/>
            <person name="Samejima M."/>
            <person name="Schmutz J."/>
            <person name="Slot J.C."/>
            <person name="St John F."/>
            <person name="Stenlid J."/>
            <person name="Sun H."/>
            <person name="Sun S."/>
            <person name="Syed K."/>
            <person name="Tsang A."/>
            <person name="Wiebenga A."/>
            <person name="Young D."/>
            <person name="Pisabarro A."/>
            <person name="Eastwood D.C."/>
            <person name="Martin F."/>
            <person name="Cullen D."/>
            <person name="Grigoriev I.V."/>
            <person name="Hibbett D.S."/>
        </authorList>
    </citation>
    <scope>NUCLEOTIDE SEQUENCE [LARGE SCALE GENOMIC DNA]</scope>
    <source>
        <strain evidence="2">TFB10046</strain>
    </source>
</reference>
<sequence>EIIDWAALDPYRGGAFHSDNATLLACTRTSRLWQPHAQRILWRKIRLRSEEHIVFKSAFESFLRTLKRLVAERSKLPHEATAFSLGCQSAYYSTTIDLSALPAILKLLPNLTSLHLTLLGPNLEIPDLFSFSDDQLEQLRAAPSRIQHLSMCSQISDPMILHQLLDVFRDVETLTLEAPRHSTVYVEPLRLPALRKLILDQSISRKCLAYLYRTSMVNIRSLAFATLTDLSRCWMHFNQMVTDLMVFDAGWDCNDHELSLVAQFPHLERLVVGFTVPRGVLDQLPALIKHFGFDPYMSEVDDVIDFLDGRPFIRSVGTIFRPELDDERETPERARVKSYCKTAGKRHIEVYRMYMDELPP</sequence>
<gene>
    <name evidence="1" type="ORF">AURDEDRAFT_117927</name>
</gene>
<protein>
    <recommendedName>
        <fullName evidence="3">F-box domain-containing protein</fullName>
    </recommendedName>
</protein>
<dbReference type="Proteomes" id="UP000006514">
    <property type="component" value="Unassembled WGS sequence"/>
</dbReference>
<proteinExistence type="predicted"/>
<dbReference type="InParanoid" id="J0CS69"/>
<feature type="non-terminal residue" evidence="1">
    <location>
        <position position="360"/>
    </location>
</feature>
<evidence type="ECO:0008006" key="3">
    <source>
        <dbReference type="Google" id="ProtNLM"/>
    </source>
</evidence>
<evidence type="ECO:0000313" key="1">
    <source>
        <dbReference type="EMBL" id="EJD33109.1"/>
    </source>
</evidence>
<organism evidence="1 2">
    <name type="scientific">Auricularia subglabra (strain TFB-10046 / SS5)</name>
    <name type="common">White-rot fungus</name>
    <name type="synonym">Auricularia delicata (strain TFB10046)</name>
    <dbReference type="NCBI Taxonomy" id="717982"/>
    <lineage>
        <taxon>Eukaryota</taxon>
        <taxon>Fungi</taxon>
        <taxon>Dikarya</taxon>
        <taxon>Basidiomycota</taxon>
        <taxon>Agaricomycotina</taxon>
        <taxon>Agaricomycetes</taxon>
        <taxon>Auriculariales</taxon>
        <taxon>Auriculariaceae</taxon>
        <taxon>Auricularia</taxon>
    </lineage>
</organism>
<dbReference type="EMBL" id="JH688434">
    <property type="protein sequence ID" value="EJD33109.1"/>
    <property type="molecule type" value="Genomic_DNA"/>
</dbReference>
<dbReference type="InterPro" id="IPR032675">
    <property type="entry name" value="LRR_dom_sf"/>
</dbReference>
<keyword evidence="2" id="KW-1185">Reference proteome</keyword>
<evidence type="ECO:0000313" key="2">
    <source>
        <dbReference type="Proteomes" id="UP000006514"/>
    </source>
</evidence>
<dbReference type="KEGG" id="adl:AURDEDRAFT_117927"/>
<dbReference type="AlphaFoldDB" id="J0CS69"/>
<name>J0CS69_AURST</name>